<dbReference type="InterPro" id="IPR039104">
    <property type="entry name" value="6PGL"/>
</dbReference>
<sequence>MDFVEYSDADMMMISVARHLSRDLREALARRDRVLFAVPGGTTPGPVFDMLAAVDMEWEAVDIVPGDERWLPEDHPRSNAGQVRARLLRDKAAAATLLSLWRDVPTPEEGAPLVAEALAPHLPVDVALVGMGTDMHTASLFPGAEGLEAALASDAPAVLPISAPGAPEPRVTLSARILREAFALHVLITGDEKRAAIERAQKLSPMEAPIAALLSKATVHWAP</sequence>
<feature type="domain" description="Glucosamine/galactosamine-6-phosphate isomerase" evidence="8">
    <location>
        <begin position="8"/>
        <end position="221"/>
    </location>
</feature>
<dbReference type="UniPathway" id="UPA00115">
    <property type="reaction ID" value="UER00409"/>
</dbReference>
<evidence type="ECO:0000256" key="6">
    <source>
        <dbReference type="ARBA" id="ARBA00020337"/>
    </source>
</evidence>
<accession>A0A2U2CDV7</accession>
<dbReference type="CDD" id="cd01400">
    <property type="entry name" value="6PGL"/>
    <property type="match status" value="1"/>
</dbReference>
<dbReference type="InterPro" id="IPR006148">
    <property type="entry name" value="Glc/Gal-6P_isomerase"/>
</dbReference>
<evidence type="ECO:0000256" key="1">
    <source>
        <dbReference type="ARBA" id="ARBA00000832"/>
    </source>
</evidence>
<evidence type="ECO:0000259" key="8">
    <source>
        <dbReference type="Pfam" id="PF01182"/>
    </source>
</evidence>
<dbReference type="PANTHER" id="PTHR11054">
    <property type="entry name" value="6-PHOSPHOGLUCONOLACTONASE"/>
    <property type="match status" value="1"/>
</dbReference>
<dbReference type="EMBL" id="QEYD01000003">
    <property type="protein sequence ID" value="PWE30087.1"/>
    <property type="molecule type" value="Genomic_DNA"/>
</dbReference>
<dbReference type="NCBIfam" id="TIGR01198">
    <property type="entry name" value="pgl"/>
    <property type="match status" value="1"/>
</dbReference>
<dbReference type="PANTHER" id="PTHR11054:SF0">
    <property type="entry name" value="6-PHOSPHOGLUCONOLACTONASE"/>
    <property type="match status" value="1"/>
</dbReference>
<dbReference type="GO" id="GO:0005975">
    <property type="term" value="P:carbohydrate metabolic process"/>
    <property type="evidence" value="ECO:0007669"/>
    <property type="project" value="UniProtKB-UniRule"/>
</dbReference>
<comment type="pathway">
    <text evidence="3 7">Carbohydrate degradation; pentose phosphate pathway; D-ribulose 5-phosphate from D-glucose 6-phosphate (oxidative stage): step 2/3.</text>
</comment>
<comment type="caution">
    <text evidence="9">The sequence shown here is derived from an EMBL/GenBank/DDBJ whole genome shotgun (WGS) entry which is preliminary data.</text>
</comment>
<keyword evidence="7" id="KW-0378">Hydrolase</keyword>
<organism evidence="9 10">
    <name type="scientific">Pararhodobacter marinus</name>
    <dbReference type="NCBI Taxonomy" id="2184063"/>
    <lineage>
        <taxon>Bacteria</taxon>
        <taxon>Pseudomonadati</taxon>
        <taxon>Pseudomonadota</taxon>
        <taxon>Alphaproteobacteria</taxon>
        <taxon>Rhodobacterales</taxon>
        <taxon>Paracoccaceae</taxon>
        <taxon>Pararhodobacter</taxon>
    </lineage>
</organism>
<dbReference type="RefSeq" id="WP_109532234.1">
    <property type="nucleotide sequence ID" value="NZ_CAXPUO010000075.1"/>
</dbReference>
<protein>
    <recommendedName>
        <fullName evidence="6 7">6-phosphogluconolactonase</fullName>
        <shortName evidence="7">6PGL</shortName>
        <ecNumber evidence="5 7">3.1.1.31</ecNumber>
    </recommendedName>
</protein>
<dbReference type="GO" id="GO:0017057">
    <property type="term" value="F:6-phosphogluconolactonase activity"/>
    <property type="evidence" value="ECO:0007669"/>
    <property type="project" value="UniProtKB-UniRule"/>
</dbReference>
<dbReference type="GeneID" id="94364257"/>
<dbReference type="SUPFAM" id="SSF100950">
    <property type="entry name" value="NagB/RpiA/CoA transferase-like"/>
    <property type="match status" value="1"/>
</dbReference>
<dbReference type="Gene3D" id="3.40.50.1360">
    <property type="match status" value="1"/>
</dbReference>
<evidence type="ECO:0000256" key="7">
    <source>
        <dbReference type="RuleBase" id="RU365095"/>
    </source>
</evidence>
<proteinExistence type="inferred from homology"/>
<keyword evidence="10" id="KW-1185">Reference proteome</keyword>
<dbReference type="GO" id="GO:0006098">
    <property type="term" value="P:pentose-phosphate shunt"/>
    <property type="evidence" value="ECO:0007669"/>
    <property type="project" value="UniProtKB-UniPathway"/>
</dbReference>
<dbReference type="Proteomes" id="UP000244940">
    <property type="component" value="Unassembled WGS sequence"/>
</dbReference>
<evidence type="ECO:0000256" key="3">
    <source>
        <dbReference type="ARBA" id="ARBA00004961"/>
    </source>
</evidence>
<dbReference type="InterPro" id="IPR005900">
    <property type="entry name" value="6-phosphogluconolactonase_DevB"/>
</dbReference>
<comment type="function">
    <text evidence="2 7">Hydrolysis of 6-phosphogluconolactone to 6-phosphogluconate.</text>
</comment>
<evidence type="ECO:0000256" key="5">
    <source>
        <dbReference type="ARBA" id="ARBA00013198"/>
    </source>
</evidence>
<comment type="similarity">
    <text evidence="4 7">Belongs to the glucosamine/galactosamine-6-phosphate isomerase family. 6-phosphogluconolactonase subfamily.</text>
</comment>
<gene>
    <name evidence="7 9" type="primary">pgl</name>
    <name evidence="9" type="ORF">C4N9_05110</name>
</gene>
<evidence type="ECO:0000313" key="9">
    <source>
        <dbReference type="EMBL" id="PWE30087.1"/>
    </source>
</evidence>
<comment type="catalytic activity">
    <reaction evidence="1 7">
        <text>6-phospho-D-glucono-1,5-lactone + H2O = 6-phospho-D-gluconate + H(+)</text>
        <dbReference type="Rhea" id="RHEA:12556"/>
        <dbReference type="ChEBI" id="CHEBI:15377"/>
        <dbReference type="ChEBI" id="CHEBI:15378"/>
        <dbReference type="ChEBI" id="CHEBI:57955"/>
        <dbReference type="ChEBI" id="CHEBI:58759"/>
        <dbReference type="EC" id="3.1.1.31"/>
    </reaction>
</comment>
<dbReference type="InterPro" id="IPR037171">
    <property type="entry name" value="NagB/RpiA_transferase-like"/>
</dbReference>
<dbReference type="EC" id="3.1.1.31" evidence="5 7"/>
<dbReference type="Pfam" id="PF01182">
    <property type="entry name" value="Glucosamine_iso"/>
    <property type="match status" value="1"/>
</dbReference>
<dbReference type="AlphaFoldDB" id="A0A2U2CDV7"/>
<evidence type="ECO:0000313" key="10">
    <source>
        <dbReference type="Proteomes" id="UP000244940"/>
    </source>
</evidence>
<reference evidence="9 10" key="1">
    <citation type="submission" date="2018-05" db="EMBL/GenBank/DDBJ databases">
        <title>Pararhodobacter marina sp. nov., isolated from deep-sea water of the Indian Ocean.</title>
        <authorList>
            <person name="Lai Q.Sr."/>
            <person name="Liu X."/>
            <person name="Shao Z."/>
        </authorList>
    </citation>
    <scope>NUCLEOTIDE SEQUENCE [LARGE SCALE GENOMIC DNA]</scope>
    <source>
        <strain evidence="9 10">CIC4N-9</strain>
    </source>
</reference>
<name>A0A2U2CDV7_9RHOB</name>
<evidence type="ECO:0000256" key="4">
    <source>
        <dbReference type="ARBA" id="ARBA00010662"/>
    </source>
</evidence>
<evidence type="ECO:0000256" key="2">
    <source>
        <dbReference type="ARBA" id="ARBA00002681"/>
    </source>
</evidence>
<dbReference type="OrthoDB" id="9810967at2"/>